<dbReference type="RefSeq" id="WP_228856207.1">
    <property type="nucleotide sequence ID" value="NZ_AP024086.1"/>
</dbReference>
<gene>
    <name evidence="1" type="ORF">DGMP_07300</name>
</gene>
<dbReference type="KEGG" id="dbk:DGMP_07300"/>
<evidence type="ECO:0008006" key="3">
    <source>
        <dbReference type="Google" id="ProtNLM"/>
    </source>
</evidence>
<proteinExistence type="predicted"/>
<dbReference type="Proteomes" id="UP000826725">
    <property type="component" value="Chromosome"/>
</dbReference>
<sequence>MFDHNMLLDILRQILEASKRVSKRFETVDSVDFFTNSERGLEKLDAICMLLIAIGESLKKIDKITDSTLLKAYPQVDWKGANPHFS</sequence>
<dbReference type="AlphaFoldDB" id="A0A8D5JKZ5"/>
<organism evidence="1 2">
    <name type="scientific">Desulfomarina profundi</name>
    <dbReference type="NCBI Taxonomy" id="2772557"/>
    <lineage>
        <taxon>Bacteria</taxon>
        <taxon>Pseudomonadati</taxon>
        <taxon>Thermodesulfobacteriota</taxon>
        <taxon>Desulfobulbia</taxon>
        <taxon>Desulfobulbales</taxon>
        <taxon>Desulfobulbaceae</taxon>
        <taxon>Desulfomarina</taxon>
    </lineage>
</organism>
<reference evidence="1" key="1">
    <citation type="submission" date="2020-09" db="EMBL/GenBank/DDBJ databases">
        <title>Desulfogranum mesoprofundum gen. nov., sp. nov., a novel mesophilic, sulfate-reducing chemolithoautotroph isolated from a deep-sea hydrothermal vent chimney in the Suiyo Seamount.</title>
        <authorList>
            <person name="Hashimoto Y."/>
            <person name="Nakagawa S."/>
        </authorList>
    </citation>
    <scope>NUCLEOTIDE SEQUENCE</scope>
    <source>
        <strain evidence="1">KT2</strain>
    </source>
</reference>
<dbReference type="EMBL" id="AP024086">
    <property type="protein sequence ID" value="BCL60037.1"/>
    <property type="molecule type" value="Genomic_DNA"/>
</dbReference>
<accession>A0A8D5JKZ5</accession>
<protein>
    <recommendedName>
        <fullName evidence="3">Antitoxin</fullName>
    </recommendedName>
</protein>
<evidence type="ECO:0000313" key="1">
    <source>
        <dbReference type="EMBL" id="BCL60037.1"/>
    </source>
</evidence>
<evidence type="ECO:0000313" key="2">
    <source>
        <dbReference type="Proteomes" id="UP000826725"/>
    </source>
</evidence>
<name>A0A8D5JKZ5_9BACT</name>
<keyword evidence="2" id="KW-1185">Reference proteome</keyword>